<evidence type="ECO:0000313" key="2">
    <source>
        <dbReference type="Proteomes" id="UP000246464"/>
    </source>
</evidence>
<organism evidence="1 2">
    <name type="scientific">Scophthalmus maximus</name>
    <name type="common">Turbot</name>
    <name type="synonym">Psetta maxima</name>
    <dbReference type="NCBI Taxonomy" id="52904"/>
    <lineage>
        <taxon>Eukaryota</taxon>
        <taxon>Metazoa</taxon>
        <taxon>Chordata</taxon>
        <taxon>Craniata</taxon>
        <taxon>Vertebrata</taxon>
        <taxon>Euteleostomi</taxon>
        <taxon>Actinopterygii</taxon>
        <taxon>Neopterygii</taxon>
        <taxon>Teleostei</taxon>
        <taxon>Neoteleostei</taxon>
        <taxon>Acanthomorphata</taxon>
        <taxon>Carangaria</taxon>
        <taxon>Pleuronectiformes</taxon>
        <taxon>Pleuronectoidei</taxon>
        <taxon>Scophthalmidae</taxon>
        <taxon>Scophthalmus</taxon>
    </lineage>
</organism>
<reference evidence="1 2" key="1">
    <citation type="submission" date="2017-12" db="EMBL/GenBank/DDBJ databases">
        <title>Integrating genomic resources of turbot (Scophthalmus maximus) in depth evaluation of genetic and physical mapping variation across individuals.</title>
        <authorList>
            <person name="Martinez P."/>
        </authorList>
    </citation>
    <scope>NUCLEOTIDE SEQUENCE [LARGE SCALE GENOMIC DNA]</scope>
</reference>
<dbReference type="EMBL" id="CP026246">
    <property type="protein sequence ID" value="AWP00629.1"/>
    <property type="molecule type" value="Genomic_DNA"/>
</dbReference>
<dbReference type="AlphaFoldDB" id="A0A2U9BA04"/>
<accession>A0A2U9BA04</accession>
<dbReference type="Proteomes" id="UP000246464">
    <property type="component" value="Chromosome 4"/>
</dbReference>
<keyword evidence="2" id="KW-1185">Reference proteome</keyword>
<sequence>MSTSSCAVSCSTATEESTASTCDGPLYGAELQAFLCEPVSELKSLRDPELHLSLWAGNALILYTGSRKLMVYCESL</sequence>
<proteinExistence type="predicted"/>
<protein>
    <submittedName>
        <fullName evidence="1">Uncharacterized protein</fullName>
    </submittedName>
</protein>
<gene>
    <name evidence="1" type="ORF">SMAX5B_016994</name>
</gene>
<name>A0A2U9BA04_SCOMX</name>
<evidence type="ECO:0000313" key="1">
    <source>
        <dbReference type="EMBL" id="AWP00629.1"/>
    </source>
</evidence>